<evidence type="ECO:0000259" key="4">
    <source>
        <dbReference type="Pfam" id="PF00006"/>
    </source>
</evidence>
<name>A0A1U8JHB2_GOSHI</name>
<evidence type="ECO:0000256" key="1">
    <source>
        <dbReference type="ARBA" id="ARBA00008936"/>
    </source>
</evidence>
<proteinExistence type="inferred from homology"/>
<dbReference type="InterPro" id="IPR022879">
    <property type="entry name" value="V-ATPase_su_B/beta"/>
</dbReference>
<evidence type="ECO:0000313" key="5">
    <source>
        <dbReference type="Proteomes" id="UP000818029"/>
    </source>
</evidence>
<dbReference type="Pfam" id="PF00006">
    <property type="entry name" value="ATP-synt_ab"/>
    <property type="match status" value="1"/>
</dbReference>
<keyword evidence="5" id="KW-1185">Reference proteome</keyword>
<accession>A0A1U8JHB2</accession>
<organism evidence="5 6">
    <name type="scientific">Gossypium hirsutum</name>
    <name type="common">Upland cotton</name>
    <name type="synonym">Gossypium mexicanum</name>
    <dbReference type="NCBI Taxonomy" id="3635"/>
    <lineage>
        <taxon>Eukaryota</taxon>
        <taxon>Viridiplantae</taxon>
        <taxon>Streptophyta</taxon>
        <taxon>Embryophyta</taxon>
        <taxon>Tracheophyta</taxon>
        <taxon>Spermatophyta</taxon>
        <taxon>Magnoliopsida</taxon>
        <taxon>eudicotyledons</taxon>
        <taxon>Gunneridae</taxon>
        <taxon>Pentapetalae</taxon>
        <taxon>rosids</taxon>
        <taxon>malvids</taxon>
        <taxon>Malvales</taxon>
        <taxon>Malvaceae</taxon>
        <taxon>Malvoideae</taxon>
        <taxon>Gossypium</taxon>
    </lineage>
</organism>
<dbReference type="KEGG" id="ghi:107905543"/>
<dbReference type="PaxDb" id="3635-A0A1U8JHB2"/>
<dbReference type="PANTHER" id="PTHR43389:SF4">
    <property type="entry name" value="V-TYPE PROTON ATPASE SUBUNIT B"/>
    <property type="match status" value="1"/>
</dbReference>
<protein>
    <submittedName>
        <fullName evidence="6">V-type proton ATPase subunit B 2-like</fullName>
    </submittedName>
</protein>
<dbReference type="GO" id="GO:0007035">
    <property type="term" value="P:vacuolar acidification"/>
    <property type="evidence" value="ECO:0007669"/>
    <property type="project" value="TreeGrafter"/>
</dbReference>
<evidence type="ECO:0000313" key="6">
    <source>
        <dbReference type="RefSeq" id="XP_016687699.1"/>
    </source>
</evidence>
<evidence type="ECO:0000256" key="2">
    <source>
        <dbReference type="ARBA" id="ARBA00022448"/>
    </source>
</evidence>
<dbReference type="RefSeq" id="XP_016687699.1">
    <property type="nucleotide sequence ID" value="XM_016832210.2"/>
</dbReference>
<keyword evidence="2" id="KW-0813">Transport</keyword>
<dbReference type="InterPro" id="IPR000194">
    <property type="entry name" value="ATPase_F1/V1/A1_a/bsu_nucl-bd"/>
</dbReference>
<dbReference type="InterPro" id="IPR027417">
    <property type="entry name" value="P-loop_NTPase"/>
</dbReference>
<dbReference type="STRING" id="3635.A0A1U8JHB2"/>
<dbReference type="GO" id="GO:0046961">
    <property type="term" value="F:proton-transporting ATPase activity, rotational mechanism"/>
    <property type="evidence" value="ECO:0007669"/>
    <property type="project" value="TreeGrafter"/>
</dbReference>
<dbReference type="AlphaFoldDB" id="A0A1U8JHB2"/>
<dbReference type="GO" id="GO:0005524">
    <property type="term" value="F:ATP binding"/>
    <property type="evidence" value="ECO:0007669"/>
    <property type="project" value="InterPro"/>
</dbReference>
<dbReference type="OrthoDB" id="1731817at2759"/>
<dbReference type="Proteomes" id="UP000818029">
    <property type="component" value="Chromosome D05"/>
</dbReference>
<evidence type="ECO:0000256" key="3">
    <source>
        <dbReference type="ARBA" id="ARBA00023065"/>
    </source>
</evidence>
<reference evidence="5" key="1">
    <citation type="journal article" date="2020" name="Nat. Genet.">
        <title>Genomic diversifications of five Gossypium allopolyploid species and their impact on cotton improvement.</title>
        <authorList>
            <person name="Chen Z.J."/>
            <person name="Sreedasyam A."/>
            <person name="Ando A."/>
            <person name="Song Q."/>
            <person name="De Santiago L.M."/>
            <person name="Hulse-Kemp A.M."/>
            <person name="Ding M."/>
            <person name="Ye W."/>
            <person name="Kirkbride R.C."/>
            <person name="Jenkins J."/>
            <person name="Plott C."/>
            <person name="Lovell J."/>
            <person name="Lin Y.M."/>
            <person name="Vaughn R."/>
            <person name="Liu B."/>
            <person name="Simpson S."/>
            <person name="Scheffler B.E."/>
            <person name="Wen L."/>
            <person name="Saski C.A."/>
            <person name="Grover C.E."/>
            <person name="Hu G."/>
            <person name="Conover J.L."/>
            <person name="Carlson J.W."/>
            <person name="Shu S."/>
            <person name="Boston L.B."/>
            <person name="Williams M."/>
            <person name="Peterson D.G."/>
            <person name="McGee K."/>
            <person name="Jones D.C."/>
            <person name="Wendel J.F."/>
            <person name="Stelly D.M."/>
            <person name="Grimwood J."/>
            <person name="Schmutz J."/>
        </authorList>
    </citation>
    <scope>NUCLEOTIDE SEQUENCE [LARGE SCALE GENOMIC DNA]</scope>
    <source>
        <strain evidence="5">cv. TM-1</strain>
    </source>
</reference>
<dbReference type="Gene3D" id="3.40.50.12240">
    <property type="match status" value="1"/>
</dbReference>
<dbReference type="SUPFAM" id="SSF52540">
    <property type="entry name" value="P-loop containing nucleoside triphosphate hydrolases"/>
    <property type="match status" value="1"/>
</dbReference>
<feature type="domain" description="ATPase F1/V1/A1 complex alpha/beta subunit nucleotide-binding" evidence="4">
    <location>
        <begin position="108"/>
        <end position="141"/>
    </location>
</feature>
<comment type="similarity">
    <text evidence="1">Belongs to the ATPase alpha/beta chains family.</text>
</comment>
<reference evidence="6" key="2">
    <citation type="submission" date="2025-08" db="UniProtKB">
        <authorList>
            <consortium name="RefSeq"/>
        </authorList>
    </citation>
    <scope>IDENTIFICATION</scope>
</reference>
<gene>
    <name evidence="6" type="primary">LOC107905543</name>
</gene>
<dbReference type="GeneID" id="107905543"/>
<dbReference type="PANTHER" id="PTHR43389">
    <property type="entry name" value="V-TYPE PROTON ATPASE SUBUNIT B"/>
    <property type="match status" value="1"/>
</dbReference>
<sequence>MMLLMKFELTVCLMILVQFVDLCDFFFGCEMNQYTLSGSHMFFFHSLIPLCHLFCGFTSRIRKKTILPVFVAMGVNNGDHSIFKGEFEEDGSMERVILSLEPGICCSEEVPGRRGYPGYMYTDLATIYECAGRIGGKGSIT</sequence>
<keyword evidence="3" id="KW-0406">Ion transport</keyword>